<dbReference type="Proteomes" id="UP001181046">
    <property type="component" value="Unassembled WGS sequence"/>
</dbReference>
<evidence type="ECO:0000259" key="1">
    <source>
        <dbReference type="Pfam" id="PF03235"/>
    </source>
</evidence>
<dbReference type="CDD" id="cd16387">
    <property type="entry name" value="ParB_N_Srx"/>
    <property type="match status" value="1"/>
</dbReference>
<organism evidence="3 4">
    <name type="scientific">Enterococcus xiangfangensis</name>
    <dbReference type="NCBI Taxonomy" id="1296537"/>
    <lineage>
        <taxon>Bacteria</taxon>
        <taxon>Bacillati</taxon>
        <taxon>Bacillota</taxon>
        <taxon>Bacilli</taxon>
        <taxon>Lactobacillales</taxon>
        <taxon>Enterococcaceae</taxon>
        <taxon>Enterococcus</taxon>
    </lineage>
</organism>
<dbReference type="PANTHER" id="PTHR35149">
    <property type="entry name" value="SLL5132 PROTEIN"/>
    <property type="match status" value="1"/>
</dbReference>
<feature type="domain" description="GmrSD restriction endonucleases N-terminal" evidence="1">
    <location>
        <begin position="12"/>
        <end position="214"/>
    </location>
</feature>
<reference evidence="3" key="1">
    <citation type="submission" date="2023-03" db="EMBL/GenBank/DDBJ databases">
        <authorList>
            <person name="Shen W."/>
            <person name="Cai J."/>
        </authorList>
    </citation>
    <scope>NUCLEOTIDE SEQUENCE</scope>
    <source>
        <strain evidence="3">P66-3</strain>
    </source>
</reference>
<dbReference type="EMBL" id="JARQAJ010000011">
    <property type="protein sequence ID" value="MDT2760636.1"/>
    <property type="molecule type" value="Genomic_DNA"/>
</dbReference>
<evidence type="ECO:0000313" key="4">
    <source>
        <dbReference type="Proteomes" id="UP001181046"/>
    </source>
</evidence>
<proteinExistence type="predicted"/>
<gene>
    <name evidence="3" type="ORF">P7H27_12820</name>
</gene>
<comment type="caution">
    <text evidence="3">The sequence shown here is derived from an EMBL/GenBank/DDBJ whole genome shotgun (WGS) entry which is preliminary data.</text>
</comment>
<evidence type="ECO:0000259" key="2">
    <source>
        <dbReference type="Pfam" id="PF07510"/>
    </source>
</evidence>
<dbReference type="Pfam" id="PF03235">
    <property type="entry name" value="GmrSD_N"/>
    <property type="match status" value="1"/>
</dbReference>
<sequence>MPQLLIRPIGEIDSDFSIPDYQRGYRWEKINIEQLLEDLYQFALDQKAGNTYFLQPVVVKKIDENQFELIDGQQRLTSLFLLGKILGLNEEDPLKLKYNLEYQTSGDLSSYLKSITNPDSNISEEEFKSDPNKFYMNQAYKTINEWFDSKGAPPGPIKTKIRALLQPNNEDDVNQKLAKVIWYETDSDNPEDEFRKLNDYAIKLTNAELIKALILRFKQTKDIDENKEQIITAAQWDNIEKQLSNPSFFGFLTNEKIQSYDTKIDLLFELHFKKGHHSYNKYETLQEVEKELKNKSEIELWREIYHSFEIISSWYNDKKMYHKIGYLVATSGKNSILPELLEQSRSERHSVFESRLDARIKEKVRNFDFDNASFGEDSIENMLILYNTLLILENENNKNFFPFYLLKSKKWEIEHIQPRSDADFKRRTELYDEWVEKNVTDEDRTLEEYTAYLHSKNTKSQIRTSFEALYEKIVEKYSDQNSDWINGIGNLCLLEKGNNIAVSNYLFTTKREMIMEFDKNGDFIPLGTKNCFMRYFENASERNIPFWTSQDRNAYIQDIKRVLVDYLNDEMEEVGDDK</sequence>
<keyword evidence="4" id="KW-1185">Reference proteome</keyword>
<dbReference type="RefSeq" id="WP_311830505.1">
    <property type="nucleotide sequence ID" value="NZ_JARQAJ010000011.1"/>
</dbReference>
<evidence type="ECO:0000313" key="3">
    <source>
        <dbReference type="EMBL" id="MDT2760636.1"/>
    </source>
</evidence>
<dbReference type="InterPro" id="IPR011089">
    <property type="entry name" value="GmrSD_C"/>
</dbReference>
<protein>
    <submittedName>
        <fullName evidence="3">DUF262 domain-containing protein</fullName>
    </submittedName>
</protein>
<dbReference type="PANTHER" id="PTHR35149:SF1">
    <property type="entry name" value="DUF5655 DOMAIN-CONTAINING PROTEIN"/>
    <property type="match status" value="1"/>
</dbReference>
<dbReference type="InterPro" id="IPR004919">
    <property type="entry name" value="GmrSD_N"/>
</dbReference>
<name>A0ABU3FD91_9ENTE</name>
<accession>A0ABU3FD91</accession>
<dbReference type="Pfam" id="PF07510">
    <property type="entry name" value="GmrSD_C"/>
    <property type="match status" value="1"/>
</dbReference>
<feature type="domain" description="GmrSD restriction endonucleases C-terminal" evidence="2">
    <location>
        <begin position="404"/>
        <end position="514"/>
    </location>
</feature>